<evidence type="ECO:0000313" key="1">
    <source>
        <dbReference type="EMBL" id="MBP2456303.1"/>
    </source>
</evidence>
<organism evidence="1 2">
    <name type="scientific">Mycolicibacterium lutetiense</name>
    <dbReference type="NCBI Taxonomy" id="1641992"/>
    <lineage>
        <taxon>Bacteria</taxon>
        <taxon>Bacillati</taxon>
        <taxon>Actinomycetota</taxon>
        <taxon>Actinomycetes</taxon>
        <taxon>Mycobacteriales</taxon>
        <taxon>Mycobacteriaceae</taxon>
        <taxon>Mycolicibacterium</taxon>
    </lineage>
</organism>
<proteinExistence type="predicted"/>
<sequence length="98" mass="10608">MFQTDTDAMLTSAGHLDNIRNEIMGMLNQYMTTNQDLTSGAFTGLAATQSTLTAEDVLNTGRQVSERFQGVIDHMKSSAHQYAAMNQDNAVKLGHVGA</sequence>
<dbReference type="InterPro" id="IPR036689">
    <property type="entry name" value="ESAT-6-like_sf"/>
</dbReference>
<accession>A0ABS5A3G4</accession>
<name>A0ABS5A3G4_9MYCO</name>
<gene>
    <name evidence="1" type="ORF">JOF57_006279</name>
</gene>
<dbReference type="EMBL" id="JAGIOP010000003">
    <property type="protein sequence ID" value="MBP2456303.1"/>
    <property type="molecule type" value="Genomic_DNA"/>
</dbReference>
<dbReference type="Proteomes" id="UP000694460">
    <property type="component" value="Unassembled WGS sequence"/>
</dbReference>
<dbReference type="Gene3D" id="1.10.287.1060">
    <property type="entry name" value="ESAT-6-like"/>
    <property type="match status" value="1"/>
</dbReference>
<keyword evidence="2" id="KW-1185">Reference proteome</keyword>
<dbReference type="SUPFAM" id="SSF140453">
    <property type="entry name" value="EsxAB dimer-like"/>
    <property type="match status" value="1"/>
</dbReference>
<dbReference type="RefSeq" id="WP_209923937.1">
    <property type="nucleotide sequence ID" value="NZ_JAGIOP010000003.1"/>
</dbReference>
<evidence type="ECO:0000313" key="2">
    <source>
        <dbReference type="Proteomes" id="UP000694460"/>
    </source>
</evidence>
<comment type="caution">
    <text evidence="1">The sequence shown here is derived from an EMBL/GenBank/DDBJ whole genome shotgun (WGS) entry which is preliminary data.</text>
</comment>
<reference evidence="1 2" key="1">
    <citation type="submission" date="2021-03" db="EMBL/GenBank/DDBJ databases">
        <title>Sequencing the genomes of 1000 actinobacteria strains.</title>
        <authorList>
            <person name="Klenk H.-P."/>
        </authorList>
    </citation>
    <scope>NUCLEOTIDE SEQUENCE [LARGE SCALE GENOMIC DNA]</scope>
    <source>
        <strain evidence="1 2">DSM 46713</strain>
    </source>
</reference>
<protein>
    <submittedName>
        <fullName evidence="1">Uncharacterized protein YukE</fullName>
    </submittedName>
</protein>